<keyword evidence="2" id="KW-1185">Reference proteome</keyword>
<dbReference type="Proteomes" id="UP000823399">
    <property type="component" value="Unassembled WGS sequence"/>
</dbReference>
<dbReference type="RefSeq" id="XP_041286048.1">
    <property type="nucleotide sequence ID" value="XM_041442463.1"/>
</dbReference>
<evidence type="ECO:0000313" key="2">
    <source>
        <dbReference type="Proteomes" id="UP000823399"/>
    </source>
</evidence>
<sequence length="92" mass="10496">MVLNITQKIKCARPKLTVTQKANCHEKAISLSNAINEACEAYQEEAAVISEKYKQSIKWTRLQLHNDTGLRKRRKPNAWNAFVTTNGRVRLG</sequence>
<evidence type="ECO:0000313" key="1">
    <source>
        <dbReference type="EMBL" id="KAG2089873.1"/>
    </source>
</evidence>
<comment type="caution">
    <text evidence="1">The sequence shown here is derived from an EMBL/GenBank/DDBJ whole genome shotgun (WGS) entry which is preliminary data.</text>
</comment>
<gene>
    <name evidence="1" type="ORF">F5147DRAFT_780518</name>
</gene>
<dbReference type="EMBL" id="JABBWM010000108">
    <property type="protein sequence ID" value="KAG2089873.1"/>
    <property type="molecule type" value="Genomic_DNA"/>
</dbReference>
<dbReference type="AlphaFoldDB" id="A0A9P7JMX7"/>
<dbReference type="GeneID" id="64704722"/>
<name>A0A9P7JMX7_9AGAM</name>
<accession>A0A9P7JMX7</accession>
<protein>
    <submittedName>
        <fullName evidence="1">Uncharacterized protein</fullName>
    </submittedName>
</protein>
<organism evidence="1 2">
    <name type="scientific">Suillus discolor</name>
    <dbReference type="NCBI Taxonomy" id="1912936"/>
    <lineage>
        <taxon>Eukaryota</taxon>
        <taxon>Fungi</taxon>
        <taxon>Dikarya</taxon>
        <taxon>Basidiomycota</taxon>
        <taxon>Agaricomycotina</taxon>
        <taxon>Agaricomycetes</taxon>
        <taxon>Agaricomycetidae</taxon>
        <taxon>Boletales</taxon>
        <taxon>Suillineae</taxon>
        <taxon>Suillaceae</taxon>
        <taxon>Suillus</taxon>
    </lineage>
</organism>
<reference evidence="1" key="1">
    <citation type="journal article" date="2020" name="New Phytol.">
        <title>Comparative genomics reveals dynamic genome evolution in host specialist ectomycorrhizal fungi.</title>
        <authorList>
            <person name="Lofgren L.A."/>
            <person name="Nguyen N.H."/>
            <person name="Vilgalys R."/>
            <person name="Ruytinx J."/>
            <person name="Liao H.L."/>
            <person name="Branco S."/>
            <person name="Kuo A."/>
            <person name="LaButti K."/>
            <person name="Lipzen A."/>
            <person name="Andreopoulos W."/>
            <person name="Pangilinan J."/>
            <person name="Riley R."/>
            <person name="Hundley H."/>
            <person name="Na H."/>
            <person name="Barry K."/>
            <person name="Grigoriev I.V."/>
            <person name="Stajich J.E."/>
            <person name="Kennedy P.G."/>
        </authorList>
    </citation>
    <scope>NUCLEOTIDE SEQUENCE</scope>
    <source>
        <strain evidence="1">FC423</strain>
    </source>
</reference>
<dbReference type="OrthoDB" id="10378680at2759"/>
<proteinExistence type="predicted"/>